<dbReference type="EMBL" id="MTJL01000057">
    <property type="protein sequence ID" value="OMH98273.1"/>
    <property type="molecule type" value="Genomic_DNA"/>
</dbReference>
<dbReference type="PANTHER" id="PTHR10513">
    <property type="entry name" value="DEOXYNUCLEOSIDE KINASE"/>
    <property type="match status" value="1"/>
</dbReference>
<accession>A0A1R1Q779</accession>
<protein>
    <submittedName>
        <fullName evidence="9">Deoxynucleoside kinase</fullName>
    </submittedName>
</protein>
<dbReference type="GO" id="GO:0005524">
    <property type="term" value="F:ATP binding"/>
    <property type="evidence" value="ECO:0007669"/>
    <property type="project" value="UniProtKB-KW"/>
</dbReference>
<keyword evidence="4 9" id="KW-0418">Kinase</keyword>
<sequence>MNTAPFIAVEGPIGAGKTTLACMLSERLSLSLVKEIVEENPFLGKFYEDKDEWSFQLEMFFLCNRYKQLEDTEKKYLHKNAPVISDYHIYKNVIFAERTLEGKKLEKYRKIYQLLTEDLPKPNIIIYIRASLPTLLKRIKKRGRPFEQQMDELYLEQLIKDYETAIKQIKKDDPSLPIIEINGDQEDFVLSEAVFNRIADQVKEYIG</sequence>
<reference evidence="9 10" key="1">
    <citation type="submission" date="2017-01" db="EMBL/GenBank/DDBJ databases">
        <title>Bacillus phylogenomics.</title>
        <authorList>
            <person name="Dunlap C."/>
        </authorList>
    </citation>
    <scope>NUCLEOTIDE SEQUENCE [LARGE SCALE GENOMIC DNA]</scope>
    <source>
        <strain evidence="9 10">NRRL B-41282</strain>
    </source>
</reference>
<dbReference type="CDD" id="cd01673">
    <property type="entry name" value="dNK"/>
    <property type="match status" value="1"/>
</dbReference>
<dbReference type="GO" id="GO:0005737">
    <property type="term" value="C:cytoplasm"/>
    <property type="evidence" value="ECO:0007669"/>
    <property type="project" value="TreeGrafter"/>
</dbReference>
<dbReference type="InterPro" id="IPR031314">
    <property type="entry name" value="DNK_dom"/>
</dbReference>
<dbReference type="InterPro" id="IPR002624">
    <property type="entry name" value="DCK/DGK"/>
</dbReference>
<keyword evidence="5 7" id="KW-0067">ATP-binding</keyword>
<dbReference type="OrthoDB" id="9776634at2"/>
<keyword evidence="3 7" id="KW-0547">Nucleotide-binding</keyword>
<dbReference type="SUPFAM" id="SSF52540">
    <property type="entry name" value="P-loop containing nucleoside triphosphate hydrolases"/>
    <property type="match status" value="1"/>
</dbReference>
<dbReference type="Pfam" id="PF01712">
    <property type="entry name" value="dNK"/>
    <property type="match status" value="1"/>
</dbReference>
<evidence type="ECO:0000259" key="8">
    <source>
        <dbReference type="Pfam" id="PF01712"/>
    </source>
</evidence>
<dbReference type="PANTHER" id="PTHR10513:SF46">
    <property type="entry name" value="DEOXYGUANOSINE KINASE"/>
    <property type="match status" value="1"/>
</dbReference>
<evidence type="ECO:0000256" key="5">
    <source>
        <dbReference type="ARBA" id="ARBA00022840"/>
    </source>
</evidence>
<dbReference type="InterPro" id="IPR050566">
    <property type="entry name" value="Deoxyribonucleoside_kinase"/>
</dbReference>
<dbReference type="InterPro" id="IPR027417">
    <property type="entry name" value="P-loop_NTPase"/>
</dbReference>
<evidence type="ECO:0000256" key="2">
    <source>
        <dbReference type="ARBA" id="ARBA00022679"/>
    </source>
</evidence>
<name>A0A1R1RIM1_9BACI</name>
<evidence type="ECO:0000313" key="10">
    <source>
        <dbReference type="Proteomes" id="UP000187367"/>
    </source>
</evidence>
<evidence type="ECO:0000256" key="3">
    <source>
        <dbReference type="ARBA" id="ARBA00022741"/>
    </source>
</evidence>
<dbReference type="Gene3D" id="3.40.50.300">
    <property type="entry name" value="P-loop containing nucleotide triphosphate hydrolases"/>
    <property type="match status" value="1"/>
</dbReference>
<feature type="binding site" evidence="7">
    <location>
        <begin position="138"/>
        <end position="142"/>
    </location>
    <ligand>
        <name>ATP</name>
        <dbReference type="ChEBI" id="CHEBI:30616"/>
    </ligand>
</feature>
<gene>
    <name evidence="9" type="ORF">BW143_21735</name>
</gene>
<dbReference type="GO" id="GO:0019136">
    <property type="term" value="F:deoxynucleoside kinase activity"/>
    <property type="evidence" value="ECO:0007669"/>
    <property type="project" value="InterPro"/>
</dbReference>
<evidence type="ECO:0000256" key="7">
    <source>
        <dbReference type="PIRSR" id="PIRSR000705-3"/>
    </source>
</evidence>
<dbReference type="PIRSF" id="PIRSF000705">
    <property type="entry name" value="DNK"/>
    <property type="match status" value="1"/>
</dbReference>
<dbReference type="Proteomes" id="UP000187367">
    <property type="component" value="Unassembled WGS sequence"/>
</dbReference>
<organism evidence="9 10">
    <name type="scientific">Bacillus swezeyi</name>
    <dbReference type="NCBI Taxonomy" id="1925020"/>
    <lineage>
        <taxon>Bacteria</taxon>
        <taxon>Bacillati</taxon>
        <taxon>Bacillota</taxon>
        <taxon>Bacilli</taxon>
        <taxon>Bacillales</taxon>
        <taxon>Bacillaceae</taxon>
        <taxon>Bacillus</taxon>
    </lineage>
</organism>
<feature type="active site" description="Proton acceptor" evidence="6">
    <location>
        <position position="86"/>
    </location>
</feature>
<keyword evidence="2" id="KW-0808">Transferase</keyword>
<dbReference type="FunFam" id="3.40.50.300:FF:000659">
    <property type="entry name" value="Deoxyguanosine kinase"/>
    <property type="match status" value="1"/>
</dbReference>
<evidence type="ECO:0000256" key="6">
    <source>
        <dbReference type="PIRSR" id="PIRSR000705-1"/>
    </source>
</evidence>
<dbReference type="RefSeq" id="WP_076763648.1">
    <property type="nucleotide sequence ID" value="NZ_JARMMH010000019.1"/>
</dbReference>
<proteinExistence type="inferred from homology"/>
<evidence type="ECO:0000256" key="4">
    <source>
        <dbReference type="ARBA" id="ARBA00022777"/>
    </source>
</evidence>
<evidence type="ECO:0000313" key="9">
    <source>
        <dbReference type="EMBL" id="OMH98273.1"/>
    </source>
</evidence>
<accession>A0A1R1RIM1</accession>
<feature type="binding site" evidence="7">
    <location>
        <begin position="11"/>
        <end position="19"/>
    </location>
    <ligand>
        <name>ATP</name>
        <dbReference type="ChEBI" id="CHEBI:30616"/>
    </ligand>
</feature>
<dbReference type="AlphaFoldDB" id="A0A1R1RIM1"/>
<feature type="binding site" evidence="7">
    <location>
        <begin position="186"/>
        <end position="188"/>
    </location>
    <ligand>
        <name>ATP</name>
        <dbReference type="ChEBI" id="CHEBI:30616"/>
    </ligand>
</feature>
<evidence type="ECO:0000256" key="1">
    <source>
        <dbReference type="ARBA" id="ARBA00007420"/>
    </source>
</evidence>
<comment type="similarity">
    <text evidence="1">Belongs to the DCK/DGK family.</text>
</comment>
<keyword evidence="10" id="KW-1185">Reference proteome</keyword>
<comment type="caution">
    <text evidence="9">The sequence shown here is derived from an EMBL/GenBank/DDBJ whole genome shotgun (WGS) entry which is preliminary data.</text>
</comment>
<feature type="domain" description="Deoxynucleoside kinase" evidence="8">
    <location>
        <begin position="7"/>
        <end position="206"/>
    </location>
</feature>